<comment type="caution">
    <text evidence="1">The sequence shown here is derived from an EMBL/GenBank/DDBJ whole genome shotgun (WGS) entry which is preliminary data.</text>
</comment>
<evidence type="ECO:0000313" key="1">
    <source>
        <dbReference type="EMBL" id="MEJ8639763.1"/>
    </source>
</evidence>
<sequence length="136" mass="14813">MFDRLEIRVLPPGPRFAAQLRLWVNGEDMIAGAVRDGGRGPFAADVLPAGGPSLLRATSEARRLELGEPECTGGCCGTLSVVVQRFGGIVQWSDWELPRDVPYTPAPPPPEFHFDAGQYDAEVARAEADRRWQVPG</sequence>
<keyword evidence="2" id="KW-1185">Reference proteome</keyword>
<proteinExistence type="predicted"/>
<dbReference type="EMBL" id="JBBKAJ010000022">
    <property type="protein sequence ID" value="MEJ8639763.1"/>
    <property type="molecule type" value="Genomic_DNA"/>
</dbReference>
<accession>A0ACC6Q873</accession>
<protein>
    <submittedName>
        <fullName evidence="1">Uncharacterized protein</fullName>
    </submittedName>
</protein>
<name>A0ACC6Q873_9ACTN</name>
<reference evidence="1" key="1">
    <citation type="submission" date="2024-03" db="EMBL/GenBank/DDBJ databases">
        <title>Novel Streptomyces species of biotechnological and ecological value are a feature of Machair soil.</title>
        <authorList>
            <person name="Prole J.R."/>
            <person name="Goodfellow M."/>
            <person name="Allenby N."/>
            <person name="Ward A.C."/>
        </authorList>
    </citation>
    <scope>NUCLEOTIDE SEQUENCE</scope>
    <source>
        <strain evidence="1">MS2.AVA.5</strain>
    </source>
</reference>
<dbReference type="Proteomes" id="UP001377168">
    <property type="component" value="Unassembled WGS sequence"/>
</dbReference>
<evidence type="ECO:0000313" key="2">
    <source>
        <dbReference type="Proteomes" id="UP001377168"/>
    </source>
</evidence>
<gene>
    <name evidence="1" type="ORF">WKI67_41175</name>
</gene>
<organism evidence="1 2">
    <name type="scientific">Streptomyces achmelvichensis</name>
    <dbReference type="NCBI Taxonomy" id="3134111"/>
    <lineage>
        <taxon>Bacteria</taxon>
        <taxon>Bacillati</taxon>
        <taxon>Actinomycetota</taxon>
        <taxon>Actinomycetes</taxon>
        <taxon>Kitasatosporales</taxon>
        <taxon>Streptomycetaceae</taxon>
        <taxon>Streptomyces</taxon>
    </lineage>
</organism>